<reference evidence="9 10" key="1">
    <citation type="submission" date="2024-05" db="EMBL/GenBank/DDBJ databases">
        <title>Genetic variation in Jamaican populations of the coffee berry borer (Hypothenemus hampei).</title>
        <authorList>
            <person name="Errbii M."/>
            <person name="Myrie A."/>
        </authorList>
    </citation>
    <scope>NUCLEOTIDE SEQUENCE [LARGE SCALE GENOMIC DNA]</scope>
    <source>
        <strain evidence="9">JA-Hopewell-2020-01-JO</strain>
        <tissue evidence="9">Whole body</tissue>
    </source>
</reference>
<organism evidence="9 10">
    <name type="scientific">Hypothenemus hampei</name>
    <name type="common">Coffee berry borer</name>
    <dbReference type="NCBI Taxonomy" id="57062"/>
    <lineage>
        <taxon>Eukaryota</taxon>
        <taxon>Metazoa</taxon>
        <taxon>Ecdysozoa</taxon>
        <taxon>Arthropoda</taxon>
        <taxon>Hexapoda</taxon>
        <taxon>Insecta</taxon>
        <taxon>Pterygota</taxon>
        <taxon>Neoptera</taxon>
        <taxon>Endopterygota</taxon>
        <taxon>Coleoptera</taxon>
        <taxon>Polyphaga</taxon>
        <taxon>Cucujiformia</taxon>
        <taxon>Curculionidae</taxon>
        <taxon>Scolytinae</taxon>
        <taxon>Hypothenemus</taxon>
    </lineage>
</organism>
<comment type="subcellular location">
    <subcellularLocation>
        <location evidence="2">Cytoplasm</location>
    </subcellularLocation>
    <subcellularLocation>
        <location evidence="1">Nucleus</location>
    </subcellularLocation>
</comment>
<dbReference type="PROSITE" id="PS01200">
    <property type="entry name" value="TUB_1"/>
    <property type="match status" value="1"/>
</dbReference>
<feature type="compositionally biased region" description="Basic and acidic residues" evidence="7">
    <location>
        <begin position="40"/>
        <end position="51"/>
    </location>
</feature>
<comment type="similarity">
    <text evidence="3 6">Belongs to the TUB family.</text>
</comment>
<evidence type="ECO:0000256" key="1">
    <source>
        <dbReference type="ARBA" id="ARBA00004123"/>
    </source>
</evidence>
<feature type="compositionally biased region" description="Basic and acidic residues" evidence="7">
    <location>
        <begin position="1"/>
        <end position="19"/>
    </location>
</feature>
<evidence type="ECO:0000313" key="9">
    <source>
        <dbReference type="EMBL" id="KAL1502620.1"/>
    </source>
</evidence>
<feature type="region of interest" description="Disordered" evidence="7">
    <location>
        <begin position="1"/>
        <end position="51"/>
    </location>
</feature>
<evidence type="ECO:0000313" key="10">
    <source>
        <dbReference type="Proteomes" id="UP001566132"/>
    </source>
</evidence>
<name>A0ABD1EV02_HYPHA</name>
<evidence type="ECO:0000256" key="4">
    <source>
        <dbReference type="ARBA" id="ARBA00022490"/>
    </source>
</evidence>
<proteinExistence type="inferred from homology"/>
<dbReference type="PANTHER" id="PTHR16517">
    <property type="entry name" value="TUBBY-RELATED"/>
    <property type="match status" value="1"/>
</dbReference>
<evidence type="ECO:0000256" key="7">
    <source>
        <dbReference type="SAM" id="MobiDB-lite"/>
    </source>
</evidence>
<keyword evidence="5" id="KW-0539">Nucleus</keyword>
<evidence type="ECO:0000259" key="8">
    <source>
        <dbReference type="Pfam" id="PF01167"/>
    </source>
</evidence>
<dbReference type="EMBL" id="JBDJPC010000005">
    <property type="protein sequence ID" value="KAL1502620.1"/>
    <property type="molecule type" value="Genomic_DNA"/>
</dbReference>
<protein>
    <recommendedName>
        <fullName evidence="6">Tubby-like protein</fullName>
    </recommendedName>
</protein>
<accession>A0ABD1EV02</accession>
<dbReference type="InterPro" id="IPR025659">
    <property type="entry name" value="Tubby-like_C"/>
</dbReference>
<evidence type="ECO:0000256" key="6">
    <source>
        <dbReference type="RuleBase" id="RU361125"/>
    </source>
</evidence>
<dbReference type="SUPFAM" id="SSF54518">
    <property type="entry name" value="Tubby C-terminal domain-like"/>
    <property type="match status" value="1"/>
</dbReference>
<dbReference type="Proteomes" id="UP001566132">
    <property type="component" value="Unassembled WGS sequence"/>
</dbReference>
<dbReference type="PRINTS" id="PR01573">
    <property type="entry name" value="SUPERTUBBY"/>
</dbReference>
<dbReference type="AlphaFoldDB" id="A0ABD1EV02"/>
<keyword evidence="4" id="KW-0963">Cytoplasm</keyword>
<dbReference type="Gene3D" id="3.20.90.10">
    <property type="entry name" value="Tubby Protein, Chain A"/>
    <property type="match status" value="1"/>
</dbReference>
<gene>
    <name evidence="9" type="ORF">ABEB36_007738</name>
</gene>
<evidence type="ECO:0000256" key="3">
    <source>
        <dbReference type="ARBA" id="ARBA00007129"/>
    </source>
</evidence>
<dbReference type="InterPro" id="IPR018066">
    <property type="entry name" value="Tubby_C_CS"/>
</dbReference>
<evidence type="ECO:0000256" key="5">
    <source>
        <dbReference type="ARBA" id="ARBA00023242"/>
    </source>
</evidence>
<dbReference type="Pfam" id="PF01167">
    <property type="entry name" value="Tub"/>
    <property type="match status" value="1"/>
</dbReference>
<evidence type="ECO:0000256" key="2">
    <source>
        <dbReference type="ARBA" id="ARBA00004496"/>
    </source>
</evidence>
<comment type="caution">
    <text evidence="9">The sequence shown here is derived from an EMBL/GenBank/DDBJ whole genome shotgun (WGS) entry which is preliminary data.</text>
</comment>
<dbReference type="GO" id="GO:0005737">
    <property type="term" value="C:cytoplasm"/>
    <property type="evidence" value="ECO:0007669"/>
    <property type="project" value="UniProtKB-SubCell"/>
</dbReference>
<sequence>MDARSQKLEHQRQILEQKMKQKRLASGMVQASDAPSNSGKSRDSSGNSRREMYAYDGPLKYAMSRDNNPDQIIVMSSIDSSDDTIVQDLTSNNLTKSDLLDIEDDESTPISPNQNGNLTVPISNLDNYGNLTNDNQAVGPLNSGNMEIEGDLINDDIAAFVLEPASPNVLYRCRIARDRRGVDRGLFPTYFLQLERPRGRRALLLAARKRKKSATSHYVISADPTDLSRRGSGAVGKLRSNALGTRFQAWAGKSGGGSKLDDEASEGPPKEELAAVLYDANVLGFKGPRRMTVLVPALADGRRANSDEPLVEAWKSGRTDRLVLLRNKTPVWNDDTQSYVLNFHGRVTQASVKNFQIVHDSDPEYVVMQFGRVADDAFTMDFRYPLCALQAFAIALSSFDGKLACE</sequence>
<dbReference type="GO" id="GO:0005634">
    <property type="term" value="C:nucleus"/>
    <property type="evidence" value="ECO:0007669"/>
    <property type="project" value="UniProtKB-SubCell"/>
</dbReference>
<dbReference type="PROSITE" id="PS01201">
    <property type="entry name" value="TUB_2"/>
    <property type="match status" value="1"/>
</dbReference>
<dbReference type="InterPro" id="IPR000007">
    <property type="entry name" value="Tubby_C"/>
</dbReference>
<keyword evidence="10" id="KW-1185">Reference proteome</keyword>
<feature type="domain" description="Tubby C-terminal" evidence="8">
    <location>
        <begin position="163"/>
        <end position="400"/>
    </location>
</feature>
<dbReference type="PANTHER" id="PTHR16517:SF7">
    <property type="entry name" value="PROTEIN KING TUBBY"/>
    <property type="match status" value="1"/>
</dbReference>